<dbReference type="GeneID" id="81377866"/>
<evidence type="ECO:0000313" key="2">
    <source>
        <dbReference type="EMBL" id="KAJ5369637.1"/>
    </source>
</evidence>
<feature type="coiled-coil region" evidence="1">
    <location>
        <begin position="44"/>
        <end position="71"/>
    </location>
</feature>
<dbReference type="SUPFAM" id="SSF57959">
    <property type="entry name" value="Leucine zipper domain"/>
    <property type="match status" value="1"/>
</dbReference>
<dbReference type="AlphaFoldDB" id="A0A9W9S071"/>
<sequence length="427" mass="48347">MPVRNFNSTKDILLSGLKSTMSTANPHRLPERRRQIRDAQRAYRSRQQSLLESLKERNAHLEDVMGQLSQIMHSFHEAKANSHLPLSNLSKAVDLLEDEITLQLKRAEAHSLRENPHRPTQLPIFRERMQNLLVQPSLDLAKTVYPPPSIVKQSDSPFWTSFLQRSHPLIPSAVRAPINASFDISTATLSPHDQSIPYATTHFTQKLFQACAESGHRYLTNDAVTDQEMWHEFGLMLQKVPRAQITSYFQRVLAATPCNPVEDFQFPFISLGGAGTHFPRTKQMSIGASGLQNLLPFQTTNGIMELPSDEQWFDVHDVEGFLSSRRILLQSNRSLPTNTELVDTQSMSSRPLQPFFEQNVGNEYISFDRNSSIMPILTIDENFIITELSRLCICIGCAAAFRRRDVEALVSHSAQKMPDTNLASINI</sequence>
<keyword evidence="1" id="KW-0175">Coiled coil</keyword>
<dbReference type="InterPro" id="IPR046347">
    <property type="entry name" value="bZIP_sf"/>
</dbReference>
<dbReference type="CDD" id="cd14688">
    <property type="entry name" value="bZIP_YAP"/>
    <property type="match status" value="1"/>
</dbReference>
<proteinExistence type="predicted"/>
<dbReference type="PANTHER" id="PTHR40618:SF1">
    <property type="entry name" value="B-ZIP TRANSCRIPTION FACTOR (EUROFUNG)"/>
    <property type="match status" value="1"/>
</dbReference>
<comment type="caution">
    <text evidence="2">The sequence shown here is derived from an EMBL/GenBank/DDBJ whole genome shotgun (WGS) entry which is preliminary data.</text>
</comment>
<protein>
    <recommendedName>
        <fullName evidence="4">BZIP domain-containing protein</fullName>
    </recommendedName>
</protein>
<accession>A0A9W9S071</accession>
<name>A0A9W9S071_9EURO</name>
<keyword evidence="3" id="KW-1185">Reference proteome</keyword>
<organism evidence="2 3">
    <name type="scientific">Penicillium cosmopolitanum</name>
    <dbReference type="NCBI Taxonomy" id="1131564"/>
    <lineage>
        <taxon>Eukaryota</taxon>
        <taxon>Fungi</taxon>
        <taxon>Dikarya</taxon>
        <taxon>Ascomycota</taxon>
        <taxon>Pezizomycotina</taxon>
        <taxon>Eurotiomycetes</taxon>
        <taxon>Eurotiomycetidae</taxon>
        <taxon>Eurotiales</taxon>
        <taxon>Aspergillaceae</taxon>
        <taxon>Penicillium</taxon>
    </lineage>
</organism>
<dbReference type="OrthoDB" id="3555317at2759"/>
<evidence type="ECO:0008006" key="4">
    <source>
        <dbReference type="Google" id="ProtNLM"/>
    </source>
</evidence>
<reference evidence="2" key="2">
    <citation type="journal article" date="2023" name="IMA Fungus">
        <title>Comparative genomic study of the Penicillium genus elucidates a diverse pangenome and 15 lateral gene transfer events.</title>
        <authorList>
            <person name="Petersen C."/>
            <person name="Sorensen T."/>
            <person name="Nielsen M.R."/>
            <person name="Sondergaard T.E."/>
            <person name="Sorensen J.L."/>
            <person name="Fitzpatrick D.A."/>
            <person name="Frisvad J.C."/>
            <person name="Nielsen K.L."/>
        </authorList>
    </citation>
    <scope>NUCLEOTIDE SEQUENCE</scope>
    <source>
        <strain evidence="2">IBT 29677</strain>
    </source>
</reference>
<dbReference type="Gene3D" id="1.20.5.170">
    <property type="match status" value="1"/>
</dbReference>
<dbReference type="RefSeq" id="XP_056480875.1">
    <property type="nucleotide sequence ID" value="XM_056638886.1"/>
</dbReference>
<evidence type="ECO:0000256" key="1">
    <source>
        <dbReference type="SAM" id="Coils"/>
    </source>
</evidence>
<dbReference type="EMBL" id="JAPZBU010000013">
    <property type="protein sequence ID" value="KAJ5369637.1"/>
    <property type="molecule type" value="Genomic_DNA"/>
</dbReference>
<dbReference type="GO" id="GO:0003700">
    <property type="term" value="F:DNA-binding transcription factor activity"/>
    <property type="evidence" value="ECO:0007669"/>
    <property type="project" value="InterPro"/>
</dbReference>
<evidence type="ECO:0000313" key="3">
    <source>
        <dbReference type="Proteomes" id="UP001147747"/>
    </source>
</evidence>
<dbReference type="Proteomes" id="UP001147747">
    <property type="component" value="Unassembled WGS sequence"/>
</dbReference>
<dbReference type="PANTHER" id="PTHR40618">
    <property type="entry name" value="B-ZIP TRANSCRIPTION FACTOR (EUROFUNG)-RELATED"/>
    <property type="match status" value="1"/>
</dbReference>
<gene>
    <name evidence="2" type="ORF">N7509_014249</name>
</gene>
<reference evidence="2" key="1">
    <citation type="submission" date="2022-12" db="EMBL/GenBank/DDBJ databases">
        <authorList>
            <person name="Petersen C."/>
        </authorList>
    </citation>
    <scope>NUCLEOTIDE SEQUENCE</scope>
    <source>
        <strain evidence="2">IBT 29677</strain>
    </source>
</reference>